<dbReference type="PANTHER" id="PTHR20544:SF0">
    <property type="entry name" value="NUCLEOPROTEIN TPR_MLP1 DOMAIN-CONTAINING PROTEIN"/>
    <property type="match status" value="1"/>
</dbReference>
<keyword evidence="5" id="KW-0175">Coiled coil</keyword>
<keyword evidence="3" id="KW-0206">Cytoskeleton</keyword>
<dbReference type="GO" id="GO:0005814">
    <property type="term" value="C:centriole"/>
    <property type="evidence" value="ECO:0007669"/>
    <property type="project" value="UniProtKB-SubCell"/>
</dbReference>
<name>A0A9D3S2U2_ANGAN</name>
<sequence length="841" mass="97129">MDSFPARISYQSRQNTDNLQEKNWSLEKEKVYGQDLVQNGGKTTREQTSNGFVKQLSIKEMMSSMSQQSVEMEGDEVMTKLRRLTAERDSLREHLKTSQAFQERTLSERMYLIKRVEDLQGTILRLDQEHSDYTSKQSAMEEHMLSLEGQVHTLDRKLNATEEDLKKAKAECSSLRQLKTKAENSFSDRQRNLMAIIRELQNVEERKKQLEERNESLSKQVSCLTEDARSLHSAVFQLNQDKDFQRKQLDDKEKTIVNLKLKVEQQATATESLQQVLRGRDQELEAMRRNLTEAVENLNTAMREKEGILQTNSQLRDNLDKAYLDQKALQRIVEGSSQEMEALQKRLQEYISESSNKNKIMVSKDKVIERLQLMVEDLGETTESLQQGMDRGEEEMEAVQRKLMDTEETLDKVLKEKKSMLEVNGQLRDNLNKAQLDIQALQSMIEESNQELEELRGKLRDYIMNMSCLEEQLSYKDKVIDSMQMTVEEQDEITKSMQQAINRGQQDLAAVERNLSDLEEKLDIVINEKEAMLLENIEVRGNLDKASSDAQALQLKIEECNQEVQDLQGKLQECEIDMSCLEEQLCYKDKFIGRLELTVKDIQTSADNQQQAVNRGDRELEYVRRKFSKMEENLAAVISEKEAMLEETSDLKDDLEKAKMENQALQIKLDGSNHEREMFQRKLRDLFTECSNTKKLLSSKEKVIGRLEITVEELETSTKILQQAMRVRDQELEAVQRKLAGTAENMAIVMKQKEEMPPVNSFFTGKKGQLDNQDKAPGQLQFGAEALEIPVNGVRRVMLGWDREADSMWRNSAGTGNTLGSLEKEEKAAVTQLLERRCMQR</sequence>
<dbReference type="PANTHER" id="PTHR20544">
    <property type="entry name" value="CENTROSOMAL PROTEIN CEP135"/>
    <property type="match status" value="1"/>
</dbReference>
<comment type="caution">
    <text evidence="6">The sequence shown here is derived from an EMBL/GenBank/DDBJ whole genome shotgun (WGS) entry which is preliminary data.</text>
</comment>
<comment type="subcellular location">
    <subcellularLocation>
        <location evidence="1">Cytoplasm</location>
        <location evidence="1">Cytoskeleton</location>
        <location evidence="1">Microtubule organizing center</location>
        <location evidence="1">Centrosome</location>
        <location evidence="1">Centriole</location>
    </subcellularLocation>
</comment>
<dbReference type="InterPro" id="IPR051877">
    <property type="entry name" value="Centriole_BasalBody_StrucProt"/>
</dbReference>
<feature type="coiled-coil region" evidence="5">
    <location>
        <begin position="501"/>
        <end position="584"/>
    </location>
</feature>
<feature type="coiled-coil region" evidence="5">
    <location>
        <begin position="382"/>
        <end position="472"/>
    </location>
</feature>
<gene>
    <name evidence="6" type="ORF">ANANG_G00064940</name>
</gene>
<protein>
    <submittedName>
        <fullName evidence="6">Uncharacterized protein</fullName>
    </submittedName>
</protein>
<evidence type="ECO:0000256" key="2">
    <source>
        <dbReference type="ARBA" id="ARBA00022490"/>
    </source>
</evidence>
<dbReference type="AlphaFoldDB" id="A0A9D3S2U2"/>
<dbReference type="EMBL" id="JAFIRN010000003">
    <property type="protein sequence ID" value="KAG5852660.1"/>
    <property type="molecule type" value="Genomic_DNA"/>
</dbReference>
<keyword evidence="2" id="KW-0963">Cytoplasm</keyword>
<evidence type="ECO:0000256" key="3">
    <source>
        <dbReference type="ARBA" id="ARBA00023212"/>
    </source>
</evidence>
<organism evidence="6 7">
    <name type="scientific">Anguilla anguilla</name>
    <name type="common">European freshwater eel</name>
    <name type="synonym">Muraena anguilla</name>
    <dbReference type="NCBI Taxonomy" id="7936"/>
    <lineage>
        <taxon>Eukaryota</taxon>
        <taxon>Metazoa</taxon>
        <taxon>Chordata</taxon>
        <taxon>Craniata</taxon>
        <taxon>Vertebrata</taxon>
        <taxon>Euteleostomi</taxon>
        <taxon>Actinopterygii</taxon>
        <taxon>Neopterygii</taxon>
        <taxon>Teleostei</taxon>
        <taxon>Anguilliformes</taxon>
        <taxon>Anguillidae</taxon>
        <taxon>Anguilla</taxon>
    </lineage>
</organism>
<reference evidence="6" key="1">
    <citation type="submission" date="2021-01" db="EMBL/GenBank/DDBJ databases">
        <title>A chromosome-scale assembly of European eel, Anguilla anguilla.</title>
        <authorList>
            <person name="Henkel C."/>
            <person name="Jong-Raadsen S.A."/>
            <person name="Dufour S."/>
            <person name="Weltzien F.-A."/>
            <person name="Palstra A.P."/>
            <person name="Pelster B."/>
            <person name="Spaink H.P."/>
            <person name="Van Den Thillart G.E."/>
            <person name="Jansen H."/>
            <person name="Zahm M."/>
            <person name="Klopp C."/>
            <person name="Cedric C."/>
            <person name="Louis A."/>
            <person name="Berthelot C."/>
            <person name="Parey E."/>
            <person name="Roest Crollius H."/>
            <person name="Montfort J."/>
            <person name="Robinson-Rechavi M."/>
            <person name="Bucao C."/>
            <person name="Bouchez O."/>
            <person name="Gislard M."/>
            <person name="Lluch J."/>
            <person name="Milhes M."/>
            <person name="Lampietro C."/>
            <person name="Lopez Roques C."/>
            <person name="Donnadieu C."/>
            <person name="Braasch I."/>
            <person name="Desvignes T."/>
            <person name="Postlethwait J."/>
            <person name="Bobe J."/>
            <person name="Guiguen Y."/>
            <person name="Dirks R."/>
        </authorList>
    </citation>
    <scope>NUCLEOTIDE SEQUENCE</scope>
    <source>
        <strain evidence="6">Tag_6206</strain>
        <tissue evidence="6">Liver</tissue>
    </source>
</reference>
<accession>A0A9D3S2U2</accession>
<evidence type="ECO:0000313" key="7">
    <source>
        <dbReference type="Proteomes" id="UP001044222"/>
    </source>
</evidence>
<proteinExistence type="inferred from homology"/>
<dbReference type="Proteomes" id="UP001044222">
    <property type="component" value="Unassembled WGS sequence"/>
</dbReference>
<evidence type="ECO:0000256" key="4">
    <source>
        <dbReference type="ARBA" id="ARBA00038123"/>
    </source>
</evidence>
<dbReference type="SUPFAM" id="SSF57997">
    <property type="entry name" value="Tropomyosin"/>
    <property type="match status" value="1"/>
</dbReference>
<feature type="coiled-coil region" evidence="5">
    <location>
        <begin position="144"/>
        <end position="353"/>
    </location>
</feature>
<comment type="similarity">
    <text evidence="4">Belongs to the CEP135/TSGA10 family.</text>
</comment>
<feature type="coiled-coil region" evidence="5">
    <location>
        <begin position="627"/>
        <end position="675"/>
    </location>
</feature>
<keyword evidence="7" id="KW-1185">Reference proteome</keyword>
<evidence type="ECO:0000256" key="5">
    <source>
        <dbReference type="SAM" id="Coils"/>
    </source>
</evidence>
<evidence type="ECO:0000256" key="1">
    <source>
        <dbReference type="ARBA" id="ARBA00004114"/>
    </source>
</evidence>
<evidence type="ECO:0000313" key="6">
    <source>
        <dbReference type="EMBL" id="KAG5852660.1"/>
    </source>
</evidence>